<dbReference type="InterPro" id="IPR024529">
    <property type="entry name" value="ECF_trnsprt_substrate-spec"/>
</dbReference>
<keyword evidence="1" id="KW-0812">Transmembrane</keyword>
<sequence>MKTKKIILSGIFIAFGIILPMFFHTFNMAGSIFLPMHIPVLIGGFLLGPLYGGLVGLLTPILSGFMTGMPPLVPVMPIMAFELCAYGVISGFLFEKTNKIYISLIGAMIGGRLFAVLGAFIVSLTIAPKVSPFMFVFGDLAKAIPGMLIQLIFIPILIKFTTKNPEIKRSLAS</sequence>
<evidence type="ECO:0000256" key="1">
    <source>
        <dbReference type="SAM" id="Phobius"/>
    </source>
</evidence>
<evidence type="ECO:0008006" key="4">
    <source>
        <dbReference type="Google" id="ProtNLM"/>
    </source>
</evidence>
<evidence type="ECO:0000313" key="3">
    <source>
        <dbReference type="Proteomes" id="UP000245695"/>
    </source>
</evidence>
<feature type="transmembrane region" description="Helical" evidence="1">
    <location>
        <begin position="133"/>
        <end position="158"/>
    </location>
</feature>
<protein>
    <recommendedName>
        <fullName evidence="4">ECF transporter S component</fullName>
    </recommendedName>
</protein>
<feature type="transmembrane region" description="Helical" evidence="1">
    <location>
        <begin position="101"/>
        <end position="127"/>
    </location>
</feature>
<feature type="transmembrane region" description="Helical" evidence="1">
    <location>
        <begin position="38"/>
        <end position="62"/>
    </location>
</feature>
<gene>
    <name evidence="2" type="ORF">FRIFI_1161</name>
</gene>
<keyword evidence="1" id="KW-0472">Membrane</keyword>
<evidence type="ECO:0000313" key="2">
    <source>
        <dbReference type="EMBL" id="CEI72700.1"/>
    </source>
</evidence>
<dbReference type="GO" id="GO:0022857">
    <property type="term" value="F:transmembrane transporter activity"/>
    <property type="evidence" value="ECO:0007669"/>
    <property type="project" value="InterPro"/>
</dbReference>
<keyword evidence="1" id="KW-1133">Transmembrane helix</keyword>
<dbReference type="RefSeq" id="WP_166505292.1">
    <property type="nucleotide sequence ID" value="NZ_LN650648.1"/>
</dbReference>
<dbReference type="Pfam" id="PF12822">
    <property type="entry name" value="ECF_trnsprt"/>
    <property type="match status" value="1"/>
</dbReference>
<keyword evidence="3" id="KW-1185">Reference proteome</keyword>
<feature type="transmembrane region" description="Helical" evidence="1">
    <location>
        <begin position="74"/>
        <end position="94"/>
    </location>
</feature>
<accession>A0A2P2BQQ9</accession>
<feature type="transmembrane region" description="Helical" evidence="1">
    <location>
        <begin position="6"/>
        <end position="26"/>
    </location>
</feature>
<organism evidence="2 3">
    <name type="scientific">Romboutsia hominis</name>
    <dbReference type="NCBI Taxonomy" id="1507512"/>
    <lineage>
        <taxon>Bacteria</taxon>
        <taxon>Bacillati</taxon>
        <taxon>Bacillota</taxon>
        <taxon>Clostridia</taxon>
        <taxon>Peptostreptococcales</taxon>
        <taxon>Peptostreptococcaceae</taxon>
        <taxon>Romboutsia</taxon>
    </lineage>
</organism>
<proteinExistence type="predicted"/>
<dbReference type="Gene3D" id="1.10.1760.20">
    <property type="match status" value="1"/>
</dbReference>
<dbReference type="EMBL" id="LN650648">
    <property type="protein sequence ID" value="CEI72700.1"/>
    <property type="molecule type" value="Genomic_DNA"/>
</dbReference>
<dbReference type="AlphaFoldDB" id="A0A2P2BQQ9"/>
<name>A0A2P2BQQ9_9FIRM</name>
<dbReference type="KEGG" id="rhom:FRIFI_1161"/>
<dbReference type="Proteomes" id="UP000245695">
    <property type="component" value="Chromosome 1"/>
</dbReference>
<reference evidence="2 3" key="1">
    <citation type="submission" date="2014-09" db="EMBL/GenBank/DDBJ databases">
        <authorList>
            <person name="Hornung B.V."/>
        </authorList>
    </citation>
    <scope>NUCLEOTIDE SEQUENCE [LARGE SCALE GENOMIC DNA]</scope>
    <source>
        <strain evidence="2 3">FRIFI</strain>
    </source>
</reference>